<evidence type="ECO:0000313" key="7">
    <source>
        <dbReference type="EMBL" id="MBA8888344.1"/>
    </source>
</evidence>
<reference evidence="7 8" key="1">
    <citation type="submission" date="2020-07" db="EMBL/GenBank/DDBJ databases">
        <title>Genomic Encyclopedia of Type Strains, Phase IV (KMG-V): Genome sequencing to study the core and pangenomes of soil and plant-associated prokaryotes.</title>
        <authorList>
            <person name="Whitman W."/>
        </authorList>
    </citation>
    <scope>NUCLEOTIDE SEQUENCE [LARGE SCALE GENOMIC DNA]</scope>
    <source>
        <strain evidence="7 8">RH2WT43</strain>
    </source>
</reference>
<evidence type="ECO:0000259" key="6">
    <source>
        <dbReference type="Pfam" id="PF25023"/>
    </source>
</evidence>
<feature type="signal peptide" evidence="3">
    <location>
        <begin position="1"/>
        <end position="39"/>
    </location>
</feature>
<dbReference type="NCBIfam" id="TIGR03696">
    <property type="entry name" value="Rhs_assc_core"/>
    <property type="match status" value="1"/>
</dbReference>
<feature type="domain" description="Teneurin-like YD-shell" evidence="6">
    <location>
        <begin position="2101"/>
        <end position="2367"/>
    </location>
</feature>
<sequence>MKNTSRWTMVRPVATMAFAAACTLLGASTTLVVPPDALAATAPAAQAAPAPARSRFVVPQDRGERLPHASAESFRSATYLPPAPPAKRAGKGVAKDAAVDAFVPPGPADLGENDDVVLTPAIRSLADSLGHNPVQIYNWVRDHVAFTPTWGSIQGADATLQTRRGNAYDTASLLVALLRASNVPARYAYGTIEVPAAAAQNWVGGVAAPEAAVSLFDQGGVPVQGVVSGGSIGALRLEHVWVEAWVDFNPSRGAVNRSASTWVPLDASYKQYRYSAGLPVRTGVTLDTAALSARIAQGASISADGVSGLDLSTLAAAYADFTGRVDAYIQSHKPGATVADVLGAQSIIGEGLPVLAGALPYKTVALGAVYSDLPDTLRWKVQYGVYADEFERSQGHALASVSQSLPKWVGKRLTLTFPGASAGDDSRLAARLNANPLPANVSASTVSTKVQLTIDGTVAASGGSVPFGTALVGAVGIFDPQVGDWRYAPGTRVVAGETHSLALIGNGVSPATLAASRDRLAAMGSQLAAHQYAGLGQDGLVGEVLDYAALAYATTVAGNTELMCKACGIVGYPLPTIVRVSTHATVTSANGLPQSVAFPGVALTVEAIGRTAVASDANAARAQAFQRTYGERASAYTHLLLDALFTDAAHAGSAASAVRALHAATTSGQKIYRATSTNGATVLPQLGVDPATITVMQDAIQSGRTATISQSGVAVGAWNGVGYVLEDTATGSGDYEISGREQAELDVAGGWLPLALAGPALGVQGDAVAAALQGPLTVEANYYNAAVALLADYGTVPWSNFVGAPTVLSQWWLCALWDGLPGALGDIGTSVVSAVDTVDHTGLPGGPQTNNAPYFTSAPVTSGALGQAYQYFATATDPDGDALTFQLVGAPNGVTLSSAGLLAWASPVTGSYPITLRVSDGHATAEQAFTLTIGQVMPLDLNLAVAPQFVNEGDTVTITVATTGGSGTVAKSLAIDGTNVPLDANGQAHVAAHGAGTHTVVANATDNKGTLVRSSAFGVHVDGDTTPPTVQITAPADGDVLTKPTPVSGVVSDANTTLWTLSVSPTGRNAWRELARGSGAVNGALGAFDPTQVENGQYDLGLVAWDANGSSASAVQHVVVQGDLKIGAFTVSFNDIQLDVGGVPLTITRTYDSRRKDEKGDFGYGWTLSYQNVKLQRNKPLGEQWELYQPGFLTFCIRPIGKRVVSIALSDGKVHQFDVVASQECATGGVPAVFSMAFNPRPGTTSTLDVLDGGDLLYQGGTVFDPDEGAAYDSQSYQLTTIENFKYILKSSDGANTFKVVQITDPNGQTLVLNAQGAFAGNGAALQFTRDAEGRITQVTDPSGRKVKYAYTAAGDLDSITSPANKVSRNQYATVPAALAHLLTNYTDASGVQQVRNEYDASGRLVAQYDALGNKIDLSQRDLDTHTQAVTDRNGNTKTYTFDDQGNITKVVDALGGVTTSTFDAFGNLLATTDPLGRSTSTTYDTPSGTVLTQTDGLGHTTTTDWNFYTMMGNHTPQSVESVTDALGHATTFGYTDPGMLRSITDALGHSTGLGWGGSSFDQLVQFTDPTGYATTYQNDAQGRKTQETDPLGNVTKYTYDADGNRLTTVRTRVVAGQTQTLTTTYVYDADGNLTTETDPLGNITRYAWTAQKQLASLTDPLGRMTRYAYDVLGRESLVTYPDGTSTATERDPNGNVIKETDRAGRETRTEYDALDRAVAVVNPDGSRATTAYDAGDQETASSDELGRTTHSAYDAAGRKTQSTDPAGNATDYEYNAVGKLTKVTDALGHAVQHDYDAANRRTRTTWADGSASQYAYDAAGRKTGNTDALGRTTTLGYDRNGRMNKVTDALGKITAYGYDELGNKTSQTDALNHATQWGYDALGRATSITLPDARYQTMAYDAAGRLTNSTDFAGNASGYQYDAAGRIRSRTFVDGTVLSTTYTQGGQVASLTRALNGASTVTRYGYDSRDRLVDVTNADQSKLHYEYDAAGQRTAIVATTPDGQGFRTDYAYDAAGNLASVTAFGQTVTFRYDAANRRIERDDPNGVVTTYAYDANDRLTAYETKHGASVLVQGGYTLNAAGQRTALSQHAPDGSVRDIGWSYDGAARLTGETRSLPAHAATWTLDAVGNRSAQTLDGANTGYTYDSADRLTAATGSGAATYAWDANGQIASRTQGGATTTYTFNAEHNLAGVALPGGVGLTYAYAPDGNLSQRTKSAGGSSQTTAFLVDANNDAARIVAEYDAAGHATAVYVYGDELILRFRGGQGTYYHHDGLGSIVALSDASGAAIQFYGYDAWGNRVESTGSDDNAFGFAGERFDADTGLLYLRARWYDPGIARFTAPDAYRGCLGCVASLNRYLYAGNDPVNNADPSGNMTLAETSAAEDIQADLNLAGQQAGRQFAQGAGRSVFNRLGELAEKGVKKIIEQCVGPGKAKGAALKGTKINLDFEVQLAGKLRTIESKYQIPKAGSEAMMRLVNQIKAAAAEGREVLIVSGKKLGPGAKANREKLLRELSGVDAVSVIGGFVDFAMFIEETAGGCL</sequence>
<dbReference type="SUPFAM" id="SSF54001">
    <property type="entry name" value="Cysteine proteinases"/>
    <property type="match status" value="1"/>
</dbReference>
<dbReference type="InterPro" id="IPR045351">
    <property type="entry name" value="DUF6531"/>
</dbReference>
<evidence type="ECO:0000256" key="1">
    <source>
        <dbReference type="ARBA" id="ARBA00022737"/>
    </source>
</evidence>
<dbReference type="NCBIfam" id="TIGR01643">
    <property type="entry name" value="YD_repeat_2x"/>
    <property type="match status" value="15"/>
</dbReference>
<dbReference type="InterPro" id="IPR013783">
    <property type="entry name" value="Ig-like_fold"/>
</dbReference>
<keyword evidence="1" id="KW-0677">Repeat</keyword>
<dbReference type="SUPFAM" id="SSF69304">
    <property type="entry name" value="Tricorn protease N-terminal domain"/>
    <property type="match status" value="1"/>
</dbReference>
<dbReference type="Pfam" id="PF01841">
    <property type="entry name" value="Transglut_core"/>
    <property type="match status" value="1"/>
</dbReference>
<evidence type="ECO:0000259" key="5">
    <source>
        <dbReference type="Pfam" id="PF20148"/>
    </source>
</evidence>
<gene>
    <name evidence="7" type="ORF">FHW12_002577</name>
</gene>
<dbReference type="RefSeq" id="WP_182531410.1">
    <property type="nucleotide sequence ID" value="NZ_JACGXL010000004.1"/>
</dbReference>
<evidence type="ECO:0000256" key="2">
    <source>
        <dbReference type="SAM" id="MobiDB-lite"/>
    </source>
</evidence>
<dbReference type="Pfam" id="PF05593">
    <property type="entry name" value="RHS_repeat"/>
    <property type="match status" value="11"/>
</dbReference>
<feature type="domain" description="Transglutaminase-like" evidence="4">
    <location>
        <begin position="132"/>
        <end position="267"/>
    </location>
</feature>
<feature type="region of interest" description="Disordered" evidence="2">
    <location>
        <begin position="1727"/>
        <end position="1748"/>
    </location>
</feature>
<keyword evidence="3" id="KW-0732">Signal</keyword>
<dbReference type="Pfam" id="PF25023">
    <property type="entry name" value="TEN_YD-shell"/>
    <property type="match status" value="1"/>
</dbReference>
<dbReference type="Pfam" id="PF20148">
    <property type="entry name" value="DUF6531"/>
    <property type="match status" value="1"/>
</dbReference>
<dbReference type="EMBL" id="JACGXL010000004">
    <property type="protein sequence ID" value="MBA8888344.1"/>
    <property type="molecule type" value="Genomic_DNA"/>
</dbReference>
<evidence type="ECO:0000256" key="3">
    <source>
        <dbReference type="SAM" id="SignalP"/>
    </source>
</evidence>
<dbReference type="InterPro" id="IPR038765">
    <property type="entry name" value="Papain-like_cys_pep_sf"/>
</dbReference>
<dbReference type="InterPro" id="IPR002931">
    <property type="entry name" value="Transglutaminase-like"/>
</dbReference>
<dbReference type="InterPro" id="IPR022385">
    <property type="entry name" value="Rhs_assc_core"/>
</dbReference>
<feature type="chain" id="PRO_5032494816" evidence="3">
    <location>
        <begin position="40"/>
        <end position="2541"/>
    </location>
</feature>
<accession>A0A839F807</accession>
<comment type="caution">
    <text evidence="7">The sequence shown here is derived from an EMBL/GenBank/DDBJ whole genome shotgun (WGS) entry which is preliminary data.</text>
</comment>
<dbReference type="Gene3D" id="2.60.40.10">
    <property type="entry name" value="Immunoglobulins"/>
    <property type="match status" value="1"/>
</dbReference>
<dbReference type="PANTHER" id="PTHR32305:SF15">
    <property type="entry name" value="PROTEIN RHSA-RELATED"/>
    <property type="match status" value="1"/>
</dbReference>
<dbReference type="Proteomes" id="UP000550401">
    <property type="component" value="Unassembled WGS sequence"/>
</dbReference>
<organism evidence="7 8">
    <name type="scientific">Dokdonella fugitiva</name>
    <dbReference type="NCBI Taxonomy" id="328517"/>
    <lineage>
        <taxon>Bacteria</taxon>
        <taxon>Pseudomonadati</taxon>
        <taxon>Pseudomonadota</taxon>
        <taxon>Gammaproteobacteria</taxon>
        <taxon>Lysobacterales</taxon>
        <taxon>Rhodanobacteraceae</taxon>
        <taxon>Dokdonella</taxon>
    </lineage>
</organism>
<dbReference type="InterPro" id="IPR056823">
    <property type="entry name" value="TEN-like_YD-shell"/>
</dbReference>
<evidence type="ECO:0000259" key="4">
    <source>
        <dbReference type="Pfam" id="PF01841"/>
    </source>
</evidence>
<protein>
    <submittedName>
        <fullName evidence="7">RHS repeat-associated protein</fullName>
    </submittedName>
</protein>
<name>A0A839F807_9GAMM</name>
<dbReference type="PANTHER" id="PTHR32305">
    <property type="match status" value="1"/>
</dbReference>
<feature type="domain" description="DUF6531" evidence="5">
    <location>
        <begin position="1126"/>
        <end position="1171"/>
    </location>
</feature>
<keyword evidence="8" id="KW-1185">Reference proteome</keyword>
<dbReference type="Gene3D" id="2.180.10.10">
    <property type="entry name" value="RHS repeat-associated core"/>
    <property type="match status" value="5"/>
</dbReference>
<dbReference type="InterPro" id="IPR006530">
    <property type="entry name" value="YD"/>
</dbReference>
<dbReference type="Gene3D" id="3.10.620.30">
    <property type="match status" value="1"/>
</dbReference>
<dbReference type="PROSITE" id="PS51257">
    <property type="entry name" value="PROKAR_LIPOPROTEIN"/>
    <property type="match status" value="1"/>
</dbReference>
<dbReference type="InterPro" id="IPR050708">
    <property type="entry name" value="T6SS_VgrG/RHS"/>
</dbReference>
<proteinExistence type="predicted"/>
<dbReference type="InterPro" id="IPR031325">
    <property type="entry name" value="RHS_repeat"/>
</dbReference>
<evidence type="ECO:0000313" key="8">
    <source>
        <dbReference type="Proteomes" id="UP000550401"/>
    </source>
</evidence>